<dbReference type="InterPro" id="IPR036910">
    <property type="entry name" value="HMG_box_dom_sf"/>
</dbReference>
<feature type="compositionally biased region" description="Acidic residues" evidence="15">
    <location>
        <begin position="178"/>
        <end position="187"/>
    </location>
</feature>
<evidence type="ECO:0000256" key="4">
    <source>
        <dbReference type="ARBA" id="ARBA00023015"/>
    </source>
</evidence>
<feature type="domain" description="Bromo" evidence="16">
    <location>
        <begin position="221"/>
        <end position="291"/>
    </location>
</feature>
<evidence type="ECO:0000313" key="19">
    <source>
        <dbReference type="Proteomes" id="UP000081671"/>
    </source>
</evidence>
<keyword evidence="4" id="KW-0805">Transcription regulation</keyword>
<feature type="domain" description="BAH" evidence="18">
    <location>
        <begin position="1192"/>
        <end position="1308"/>
    </location>
</feature>
<evidence type="ECO:0000313" key="20">
    <source>
        <dbReference type="RefSeq" id="XP_012886226.1"/>
    </source>
</evidence>
<feature type="domain" description="Bromo" evidence="16">
    <location>
        <begin position="574"/>
        <end position="644"/>
    </location>
</feature>
<dbReference type="FunFam" id="2.30.30.490:FF:000003">
    <property type="entry name" value="protein polybromo-1 isoform X3"/>
    <property type="match status" value="1"/>
</dbReference>
<evidence type="ECO:0000256" key="15">
    <source>
        <dbReference type="SAM" id="MobiDB-lite"/>
    </source>
</evidence>
<comment type="subunit">
    <text evidence="10">Component of the SWI/SNF-B (PBAF) chromatin remodeling complex, at least composed of SMARCA4/BRG1, SMARCB1/BAF47/SNF5, ACTL6A/BAF53A or ACTL6B/BAF53B, SMARCE1/BAF57, SMARCD1/BAF60A, SMARCD2/BAF60B, perhaps SMARCD3/BAF60C, SMARCC1/BAF155, SMARCC2/BAF170, PBRM1/BAF180, ARID2/BAF200 and actin. Interacts with PHF10/BAF45A. Interacts with acetylated 'Lys-14' of histone H3 (H3K14ac), and may also interact with other acetylated or methylated Lys residues on histone H3.</text>
</comment>
<dbReference type="FunFam" id="1.20.920.10:FF:000006">
    <property type="entry name" value="protein polybromo-1 isoform X1"/>
    <property type="match status" value="1"/>
</dbReference>
<dbReference type="Pfam" id="PF01426">
    <property type="entry name" value="BAH"/>
    <property type="match status" value="2"/>
</dbReference>
<dbReference type="Pfam" id="PF00439">
    <property type="entry name" value="Bromodomain"/>
    <property type="match status" value="6"/>
</dbReference>
<evidence type="ECO:0000256" key="1">
    <source>
        <dbReference type="ARBA" id="ARBA00004123"/>
    </source>
</evidence>
<feature type="region of interest" description="Disordered" evidence="15">
    <location>
        <begin position="22"/>
        <end position="59"/>
    </location>
</feature>
<dbReference type="FunFam" id="2.30.30.490:FF:000002">
    <property type="entry name" value="protein polybromo-1 isoform X3"/>
    <property type="match status" value="1"/>
</dbReference>
<feature type="compositionally biased region" description="Basic and acidic residues" evidence="15">
    <location>
        <begin position="938"/>
        <end position="969"/>
    </location>
</feature>
<evidence type="ECO:0000259" key="17">
    <source>
        <dbReference type="PROSITE" id="PS50118"/>
    </source>
</evidence>
<dbReference type="InterPro" id="IPR036427">
    <property type="entry name" value="Bromodomain-like_sf"/>
</dbReference>
<name>A0A1S3GBM3_DIPOR</name>
<dbReference type="GO" id="GO:0016514">
    <property type="term" value="C:SWI/SNF complex"/>
    <property type="evidence" value="ECO:0007669"/>
    <property type="project" value="TreeGrafter"/>
</dbReference>
<protein>
    <recommendedName>
        <fullName evidence="11">Protein polybromo-1</fullName>
    </recommendedName>
    <alternativeName>
        <fullName evidence="12">BRG1-associated factor 180</fullName>
    </alternativeName>
</protein>
<dbReference type="GO" id="GO:0006338">
    <property type="term" value="P:chromatin remodeling"/>
    <property type="evidence" value="ECO:0007669"/>
    <property type="project" value="InterPro"/>
</dbReference>
<comment type="function">
    <text evidence="9">Involved in transcriptional activation and repression of select genes by chromatin remodeling (alteration of DNA-nucleosome topology). Required for the stability of the SWI/SNF chromatin remodeling complex SWI/SNF-B (PBAF). Acts as a negative regulator of cell proliferation.</text>
</comment>
<dbReference type="GO" id="GO:0003677">
    <property type="term" value="F:DNA binding"/>
    <property type="evidence" value="ECO:0007669"/>
    <property type="project" value="UniProtKB-UniRule"/>
</dbReference>
<keyword evidence="3" id="KW-0156">Chromatin regulator</keyword>
<feature type="compositionally biased region" description="Polar residues" evidence="15">
    <location>
        <begin position="190"/>
        <end position="199"/>
    </location>
</feature>
<feature type="compositionally biased region" description="Polar residues" evidence="15">
    <location>
        <begin position="520"/>
        <end position="529"/>
    </location>
</feature>
<dbReference type="FunFam" id="1.20.920.10:FF:000010">
    <property type="entry name" value="protein polybromo-1 isoform X3"/>
    <property type="match status" value="1"/>
</dbReference>
<dbReference type="CDD" id="cd05518">
    <property type="entry name" value="Bromo_polybromo_IV"/>
    <property type="match status" value="1"/>
</dbReference>
<dbReference type="Gene3D" id="1.20.920.10">
    <property type="entry name" value="Bromodomain-like"/>
    <property type="match status" value="6"/>
</dbReference>
<keyword evidence="19" id="KW-1185">Reference proteome</keyword>
<evidence type="ECO:0000256" key="2">
    <source>
        <dbReference type="ARBA" id="ARBA00022737"/>
    </source>
</evidence>
<feature type="domain" description="HMG box" evidence="17">
    <location>
        <begin position="1415"/>
        <end position="1465"/>
    </location>
</feature>
<dbReference type="PROSITE" id="PS50118">
    <property type="entry name" value="HMG_BOX_2"/>
    <property type="match status" value="1"/>
</dbReference>
<dbReference type="SUPFAM" id="SSF47370">
    <property type="entry name" value="Bromodomain"/>
    <property type="match status" value="6"/>
</dbReference>
<dbReference type="InterPro" id="IPR037968">
    <property type="entry name" value="PBRM1_BD5"/>
</dbReference>
<proteinExistence type="predicted"/>
<dbReference type="OrthoDB" id="10009055at2759"/>
<sequence length="1618" mass="186276">MRRLAFRGAGCALVKLKKLDSMGSKRRRATSPSSSVSGDFDDGHHSIPTPGPSRKRRRLSNLPTVDPIAVCHELYNTIRDYKDEQGRLLCELFIRAPKRRNQPDYYEVVSQPIDLMKIQQKLKMEEYDDVNLLTADFQLLFNNAKAYYKPDSPEYKAACKLWDLYLRTRNEFVQKGEADDEDDDDDGQDNRGTVTEGSSPSYLKEILEQLLEAIVVATNPSGRLISELFQKLPSKVQYPDYYAIIKEPIDLKTIAQRIQNGSYKSIHAMAKDIDLLAKNAKTYNEPGSQVFKDANSIKKIFYMKKAEIEHHEMAKSSLRIRTASNLAAARLTGPSHSKGSLGEERNPTSKYYRNKRAVQGGRLSAITMALQYGSESEEDAALAAARYEEGESEAESITSFMDVSNPFYQLYDTVRNCRNNQGQLIAEPFFHLPSKKKYPDYYQQIKMPISLQQIRTKLKNQEYETLDHLECDLNLMFENAKRYNVPNSAIYKRVLKLQQVMQAKKKELARRDDIEDGDSMISSATSDTGSAKRKRNTHDSEMLGLRRLSSKKNIRKQRMKILFNVVLEAREPGSGRRLCDLFMVKPSKKDYPDYYKIILEPMDLKIIEHNIRNDKYSGEEGMIEDMKLMFRNARHYNEEGSQVYNDAHILEKLLKDKRKELGPLPDDDDMASPKLKLSRKSGVSPKKSKYMTPMQQKLNEVYEAVKNYTDKRGRRLSAIFLRLPSRSELPDYYLTIKKPMDMEKIRSHMMANKYQDIDSMVEDFVMMFNNACTYNEPESLIYKDALVLHKVLLETRRDLEGDEDSHVPNVTLLIQELIHNLFVSVMSHQDDEGRCYSDSLAEIPAVDPNFPNKPPLTFDIIRKNVENNRYRRLDLFQEHMFEVLERARRMNRTDSEIYEDAVELQQFFIKIRDELCKNGEILLSPALSYTTKHLHNDVEKEKKEKLPKEIEEDKLKREEEKREAEKSEDSSGATGLSGLHRTYSQDCSFKNSMYHVGDYVYVEPAEANLQPHIVCIERLWEDSAGEKWLYGCWFYRPNETFHLATRKFLEKEVFKSDYYNKVPVSKILGKCVVMFVKEYFKLCPENFRDEDVFVCESRYSAKTKSFKKIKLWTMPISSVRFVPRDVPLPVVRVASVFANADKGDDEKNTDISEDSRVEDNFNLEKEKEDVPVEMSNGEPGCHYFEQLHYNDMWLKVGDCVFIKSHGLVRPRVGRIEKVWVRDGAAYFYGPIFIHPEETEHEPTKMFYKKEVFLSNLEETCPMTCILGKCAVLSFKDFLSCRPTEIPENDILLCESRYNESDKQMKKFKGLKRFSLSAKVVDDEIYYFRKPIVPQKEPSPLLEKKIQLLEAKFAELEGGDDDIEEMGEEDNEVIEPPSLPQLQTPLASELDLMPYTPPQSTPKSAKGSAKKEGSKRKINMSGYILFSSEMRAVIKAQHPDYSFGELSRLVGTEWRNLETAKKAEYEGVMNQGVAPMVGTPAPGGSPYGQQVGVLGPPGQQAPPPYPSPHPAGPPVIQQPTTPIFVAPPPKTQRLLHSEAYLKYIEGLSAESNSISKWDQTLAARRRDIHLSKEQESRLPSHWLKSKGAHTTMADALWRLRDLMLRDTLNIRQAYNLENV</sequence>
<evidence type="ECO:0000256" key="5">
    <source>
        <dbReference type="ARBA" id="ARBA00023117"/>
    </source>
</evidence>
<dbReference type="Gene3D" id="2.30.30.490">
    <property type="match status" value="2"/>
</dbReference>
<feature type="region of interest" description="Disordered" evidence="15">
    <location>
        <begin position="938"/>
        <end position="977"/>
    </location>
</feature>
<dbReference type="CTD" id="55193"/>
<evidence type="ECO:0000256" key="11">
    <source>
        <dbReference type="ARBA" id="ARBA00069785"/>
    </source>
</evidence>
<dbReference type="InterPro" id="IPR037382">
    <property type="entry name" value="Rsc/polybromo"/>
</dbReference>
<dbReference type="InterPro" id="IPR018359">
    <property type="entry name" value="Bromodomain_CS"/>
</dbReference>
<dbReference type="PROSITE" id="PS00633">
    <property type="entry name" value="BROMODOMAIN_1"/>
    <property type="match status" value="5"/>
</dbReference>
<feature type="region of interest" description="Disordered" evidence="15">
    <location>
        <begin position="508"/>
        <end position="543"/>
    </location>
</feature>
<feature type="region of interest" description="Disordered" evidence="15">
    <location>
        <begin position="661"/>
        <end position="689"/>
    </location>
</feature>
<dbReference type="Proteomes" id="UP000081671">
    <property type="component" value="Unplaced"/>
</dbReference>
<evidence type="ECO:0000256" key="12">
    <source>
        <dbReference type="ARBA" id="ARBA00076961"/>
    </source>
</evidence>
<organism evidence="19 20">
    <name type="scientific">Dipodomys ordii</name>
    <name type="common">Ord's kangaroo rat</name>
    <dbReference type="NCBI Taxonomy" id="10020"/>
    <lineage>
        <taxon>Eukaryota</taxon>
        <taxon>Metazoa</taxon>
        <taxon>Chordata</taxon>
        <taxon>Craniata</taxon>
        <taxon>Vertebrata</taxon>
        <taxon>Euteleostomi</taxon>
        <taxon>Mammalia</taxon>
        <taxon>Eutheria</taxon>
        <taxon>Euarchontoglires</taxon>
        <taxon>Glires</taxon>
        <taxon>Rodentia</taxon>
        <taxon>Castorimorpha</taxon>
        <taxon>Heteromyidae</taxon>
        <taxon>Dipodomyinae</taxon>
        <taxon>Dipodomys</taxon>
    </lineage>
</organism>
<dbReference type="RefSeq" id="XP_012886226.1">
    <property type="nucleotide sequence ID" value="XM_013030772.1"/>
</dbReference>
<dbReference type="FunFam" id="1.20.920.10:FF:000013">
    <property type="entry name" value="Protein polybromo-1 isoform 1"/>
    <property type="match status" value="1"/>
</dbReference>
<keyword evidence="7" id="KW-0804">Transcription</keyword>
<dbReference type="SMART" id="SM00398">
    <property type="entry name" value="HMG"/>
    <property type="match status" value="1"/>
</dbReference>
<dbReference type="SMART" id="SM00297">
    <property type="entry name" value="BROMO"/>
    <property type="match status" value="6"/>
</dbReference>
<gene>
    <name evidence="20" type="primary">Pbrm1</name>
</gene>
<dbReference type="PANTHER" id="PTHR16062:SF19">
    <property type="entry name" value="PROTEIN POLYBROMO-1"/>
    <property type="match status" value="1"/>
</dbReference>
<feature type="domain" description="Bromo" evidence="16">
    <location>
        <begin position="853"/>
        <end position="898"/>
    </location>
</feature>
<dbReference type="SMART" id="SM00439">
    <property type="entry name" value="BAH"/>
    <property type="match status" value="2"/>
</dbReference>
<evidence type="ECO:0000256" key="10">
    <source>
        <dbReference type="ARBA" id="ARBA00066109"/>
    </source>
</evidence>
<dbReference type="CDD" id="cd05526">
    <property type="entry name" value="Bromo_polybromo_VI"/>
    <property type="match status" value="1"/>
</dbReference>
<feature type="region of interest" description="Disordered" evidence="15">
    <location>
        <begin position="175"/>
        <end position="199"/>
    </location>
</feature>
<dbReference type="FunFam" id="1.20.920.10:FF:000011">
    <property type="entry name" value="Protein polybromo-1 isoform 1"/>
    <property type="match status" value="1"/>
</dbReference>
<reference evidence="20" key="1">
    <citation type="submission" date="2025-08" db="UniProtKB">
        <authorList>
            <consortium name="RefSeq"/>
        </authorList>
    </citation>
    <scope>IDENTIFICATION</scope>
    <source>
        <tissue evidence="20">Kidney</tissue>
    </source>
</reference>
<feature type="domain" description="BAH" evidence="18">
    <location>
        <begin position="992"/>
        <end position="1110"/>
    </location>
</feature>
<keyword evidence="5 13" id="KW-0103">Bromodomain</keyword>
<dbReference type="PRINTS" id="PR00503">
    <property type="entry name" value="BROMODOMAIN"/>
</dbReference>
<dbReference type="CDD" id="cd21984">
    <property type="entry name" value="HMG-box_PB1"/>
    <property type="match status" value="1"/>
</dbReference>
<dbReference type="InterPro" id="IPR009071">
    <property type="entry name" value="HMG_box_dom"/>
</dbReference>
<dbReference type="FunFam" id="1.20.920.10:FF:000009">
    <property type="entry name" value="Protein polybromo-1 isoform 1"/>
    <property type="match status" value="1"/>
</dbReference>
<keyword evidence="8 14" id="KW-0539">Nucleus</keyword>
<dbReference type="Pfam" id="PF00505">
    <property type="entry name" value="HMG_box"/>
    <property type="match status" value="1"/>
</dbReference>
<evidence type="ECO:0000259" key="16">
    <source>
        <dbReference type="PROSITE" id="PS50014"/>
    </source>
</evidence>
<dbReference type="SUPFAM" id="SSF47095">
    <property type="entry name" value="HMG-box"/>
    <property type="match status" value="1"/>
</dbReference>
<feature type="DNA-binding region" description="HMG box" evidence="14">
    <location>
        <begin position="1415"/>
        <end position="1465"/>
    </location>
</feature>
<comment type="subcellular location">
    <subcellularLocation>
        <location evidence="1">Nucleus</location>
    </subcellularLocation>
</comment>
<dbReference type="CDD" id="cd05517">
    <property type="entry name" value="Bromo_polybromo_II"/>
    <property type="match status" value="1"/>
</dbReference>
<dbReference type="InterPro" id="IPR043151">
    <property type="entry name" value="BAH_sf"/>
</dbReference>
<dbReference type="CDD" id="cd05515">
    <property type="entry name" value="Bromo_polybromo_V"/>
    <property type="match status" value="1"/>
</dbReference>
<dbReference type="CDD" id="cd04717">
    <property type="entry name" value="BAH_polybromo"/>
    <property type="match status" value="2"/>
</dbReference>
<evidence type="ECO:0000256" key="6">
    <source>
        <dbReference type="ARBA" id="ARBA00023125"/>
    </source>
</evidence>
<evidence type="ECO:0000256" key="14">
    <source>
        <dbReference type="PROSITE-ProRule" id="PRU00267"/>
    </source>
</evidence>
<dbReference type="GO" id="GO:0006368">
    <property type="term" value="P:transcription elongation by RNA polymerase II"/>
    <property type="evidence" value="ECO:0007669"/>
    <property type="project" value="TreeGrafter"/>
</dbReference>
<evidence type="ECO:0000259" key="18">
    <source>
        <dbReference type="PROSITE" id="PS51038"/>
    </source>
</evidence>
<evidence type="ECO:0000256" key="3">
    <source>
        <dbReference type="ARBA" id="ARBA00022853"/>
    </source>
</evidence>
<dbReference type="CDD" id="cd05524">
    <property type="entry name" value="Bromo_polybromo_I"/>
    <property type="match status" value="1"/>
</dbReference>
<dbReference type="FunFam" id="1.20.920.10:FF:000015">
    <property type="entry name" value="protein polybromo-1 isoform X3"/>
    <property type="match status" value="1"/>
</dbReference>
<feature type="domain" description="Bromo" evidence="16">
    <location>
        <begin position="712"/>
        <end position="782"/>
    </location>
</feature>
<evidence type="ECO:0000256" key="7">
    <source>
        <dbReference type="ARBA" id="ARBA00023163"/>
    </source>
</evidence>
<dbReference type="PANTHER" id="PTHR16062">
    <property type="entry name" value="SWI/SNF-RELATED"/>
    <property type="match status" value="1"/>
</dbReference>
<keyword evidence="6 14" id="KW-0238">DNA-binding</keyword>
<dbReference type="PROSITE" id="PS51038">
    <property type="entry name" value="BAH"/>
    <property type="match status" value="2"/>
</dbReference>
<dbReference type="CDD" id="cd05520">
    <property type="entry name" value="Bromo_polybromo_III"/>
    <property type="match status" value="1"/>
</dbReference>
<dbReference type="InterPro" id="IPR001025">
    <property type="entry name" value="BAH_dom"/>
</dbReference>
<feature type="domain" description="Bromo" evidence="16">
    <location>
        <begin position="85"/>
        <end position="155"/>
    </location>
</feature>
<dbReference type="GO" id="GO:0016586">
    <property type="term" value="C:RSC-type complex"/>
    <property type="evidence" value="ECO:0007669"/>
    <property type="project" value="InterPro"/>
</dbReference>
<dbReference type="GeneID" id="105996597"/>
<dbReference type="InterPro" id="IPR001487">
    <property type="entry name" value="Bromodomain"/>
</dbReference>
<dbReference type="GO" id="GO:0003682">
    <property type="term" value="F:chromatin binding"/>
    <property type="evidence" value="ECO:0007669"/>
    <property type="project" value="InterPro"/>
</dbReference>
<dbReference type="PROSITE" id="PS50014">
    <property type="entry name" value="BROMODOMAIN_2"/>
    <property type="match status" value="6"/>
</dbReference>
<keyword evidence="2" id="KW-0677">Repeat</keyword>
<accession>A0A1S3GBM3</accession>
<evidence type="ECO:0000256" key="8">
    <source>
        <dbReference type="ARBA" id="ARBA00023242"/>
    </source>
</evidence>
<evidence type="ECO:0000256" key="9">
    <source>
        <dbReference type="ARBA" id="ARBA00056318"/>
    </source>
</evidence>
<evidence type="ECO:0000256" key="13">
    <source>
        <dbReference type="PROSITE-ProRule" id="PRU00035"/>
    </source>
</evidence>
<feature type="region of interest" description="Disordered" evidence="15">
    <location>
        <begin position="1390"/>
        <end position="1414"/>
    </location>
</feature>
<feature type="domain" description="Bromo" evidence="16">
    <location>
        <begin position="421"/>
        <end position="491"/>
    </location>
</feature>